<reference evidence="1" key="2">
    <citation type="journal article" date="2015" name="Data Brief">
        <title>Shoot transcriptome of the giant reed, Arundo donax.</title>
        <authorList>
            <person name="Barrero R.A."/>
            <person name="Guerrero F.D."/>
            <person name="Moolhuijzen P."/>
            <person name="Goolsby J.A."/>
            <person name="Tidwell J."/>
            <person name="Bellgard S.E."/>
            <person name="Bellgard M.I."/>
        </authorList>
    </citation>
    <scope>NUCLEOTIDE SEQUENCE</scope>
    <source>
        <tissue evidence="1">Shoot tissue taken approximately 20 cm above the soil surface</tissue>
    </source>
</reference>
<proteinExistence type="predicted"/>
<name>A0A0A9AX99_ARUDO</name>
<organism evidence="1">
    <name type="scientific">Arundo donax</name>
    <name type="common">Giant reed</name>
    <name type="synonym">Donax arundinaceus</name>
    <dbReference type="NCBI Taxonomy" id="35708"/>
    <lineage>
        <taxon>Eukaryota</taxon>
        <taxon>Viridiplantae</taxon>
        <taxon>Streptophyta</taxon>
        <taxon>Embryophyta</taxon>
        <taxon>Tracheophyta</taxon>
        <taxon>Spermatophyta</taxon>
        <taxon>Magnoliopsida</taxon>
        <taxon>Liliopsida</taxon>
        <taxon>Poales</taxon>
        <taxon>Poaceae</taxon>
        <taxon>PACMAD clade</taxon>
        <taxon>Arundinoideae</taxon>
        <taxon>Arundineae</taxon>
        <taxon>Arundo</taxon>
    </lineage>
</organism>
<dbReference type="EMBL" id="GBRH01242159">
    <property type="protein sequence ID" value="JAD55736.1"/>
    <property type="molecule type" value="Transcribed_RNA"/>
</dbReference>
<reference evidence="1" key="1">
    <citation type="submission" date="2014-09" db="EMBL/GenBank/DDBJ databases">
        <authorList>
            <person name="Magalhaes I.L.F."/>
            <person name="Oliveira U."/>
            <person name="Santos F.R."/>
            <person name="Vidigal T.H.D.A."/>
            <person name="Brescovit A.D."/>
            <person name="Santos A.J."/>
        </authorList>
    </citation>
    <scope>NUCLEOTIDE SEQUENCE</scope>
    <source>
        <tissue evidence="1">Shoot tissue taken approximately 20 cm above the soil surface</tissue>
    </source>
</reference>
<accession>A0A0A9AX99</accession>
<protein>
    <submittedName>
        <fullName evidence="1">Uncharacterized protein</fullName>
    </submittedName>
</protein>
<evidence type="ECO:0000313" key="1">
    <source>
        <dbReference type="EMBL" id="JAD55736.1"/>
    </source>
</evidence>
<sequence length="45" mass="5054">MHGNGILDWASGLQAFQSVDLSTFFFYFPIGTQCLLQEPTCWIVA</sequence>
<dbReference type="AlphaFoldDB" id="A0A0A9AX99"/>